<comment type="caution">
    <text evidence="1">The sequence shown here is derived from an EMBL/GenBank/DDBJ whole genome shotgun (WGS) entry which is preliminary data.</text>
</comment>
<organism evidence="1 2">
    <name type="scientific">Ancylostoma ceylanicum</name>
    <dbReference type="NCBI Taxonomy" id="53326"/>
    <lineage>
        <taxon>Eukaryota</taxon>
        <taxon>Metazoa</taxon>
        <taxon>Ecdysozoa</taxon>
        <taxon>Nematoda</taxon>
        <taxon>Chromadorea</taxon>
        <taxon>Rhabditida</taxon>
        <taxon>Rhabditina</taxon>
        <taxon>Rhabditomorpha</taxon>
        <taxon>Strongyloidea</taxon>
        <taxon>Ancylostomatidae</taxon>
        <taxon>Ancylostomatinae</taxon>
        <taxon>Ancylostoma</taxon>
    </lineage>
</organism>
<protein>
    <submittedName>
        <fullName evidence="1">Uncharacterized protein</fullName>
    </submittedName>
</protein>
<evidence type="ECO:0000313" key="2">
    <source>
        <dbReference type="Proteomes" id="UP000024635"/>
    </source>
</evidence>
<sequence>MSKRRALDSPCVVQMAKAQVLPPGYRKVNALDNRLQKWSKVHFGNYARLLQGNKSVYMHERHLADFLMFEWFEWSREEGLPLDSSTVRATVGVTFFCSPISQVQELTEFSTPGSTPLLTIMPQQNMRVSLYGINQPPPGSARCC</sequence>
<name>A0A016V321_9BILA</name>
<proteinExistence type="predicted"/>
<dbReference type="Proteomes" id="UP000024635">
    <property type="component" value="Unassembled WGS sequence"/>
</dbReference>
<dbReference type="EMBL" id="JARK01001355">
    <property type="protein sequence ID" value="EYC21417.1"/>
    <property type="molecule type" value="Genomic_DNA"/>
</dbReference>
<accession>A0A016V321</accession>
<evidence type="ECO:0000313" key="1">
    <source>
        <dbReference type="EMBL" id="EYC21417.1"/>
    </source>
</evidence>
<gene>
    <name evidence="1" type="primary">Acey_s0019.g3808</name>
    <name evidence="1" type="ORF">Y032_0019g3808</name>
</gene>
<reference evidence="2" key="1">
    <citation type="journal article" date="2015" name="Nat. Genet.">
        <title>The genome and transcriptome of the zoonotic hookworm Ancylostoma ceylanicum identify infection-specific gene families.</title>
        <authorList>
            <person name="Schwarz E.M."/>
            <person name="Hu Y."/>
            <person name="Antoshechkin I."/>
            <person name="Miller M.M."/>
            <person name="Sternberg P.W."/>
            <person name="Aroian R.V."/>
        </authorList>
    </citation>
    <scope>NUCLEOTIDE SEQUENCE</scope>
    <source>
        <strain evidence="2">HY135</strain>
    </source>
</reference>
<dbReference type="AlphaFoldDB" id="A0A016V321"/>
<keyword evidence="2" id="KW-1185">Reference proteome</keyword>